<keyword evidence="3" id="KW-1185">Reference proteome</keyword>
<evidence type="ECO:0000256" key="1">
    <source>
        <dbReference type="SAM" id="Phobius"/>
    </source>
</evidence>
<protein>
    <submittedName>
        <fullName evidence="2">Uncharacterized protein</fullName>
    </submittedName>
</protein>
<evidence type="ECO:0000313" key="3">
    <source>
        <dbReference type="Proteomes" id="UP000198287"/>
    </source>
</evidence>
<comment type="caution">
    <text evidence="2">The sequence shown here is derived from an EMBL/GenBank/DDBJ whole genome shotgun (WGS) entry which is preliminary data.</text>
</comment>
<reference evidence="2 3" key="1">
    <citation type="submission" date="2015-12" db="EMBL/GenBank/DDBJ databases">
        <title>The genome of Folsomia candida.</title>
        <authorList>
            <person name="Faddeeva A."/>
            <person name="Derks M.F."/>
            <person name="Anvar Y."/>
            <person name="Smit S."/>
            <person name="Van Straalen N."/>
            <person name="Roelofs D."/>
        </authorList>
    </citation>
    <scope>NUCLEOTIDE SEQUENCE [LARGE SCALE GENOMIC DNA]</scope>
    <source>
        <strain evidence="2 3">VU population</strain>
        <tissue evidence="2">Whole body</tissue>
    </source>
</reference>
<organism evidence="2 3">
    <name type="scientific">Folsomia candida</name>
    <name type="common">Springtail</name>
    <dbReference type="NCBI Taxonomy" id="158441"/>
    <lineage>
        <taxon>Eukaryota</taxon>
        <taxon>Metazoa</taxon>
        <taxon>Ecdysozoa</taxon>
        <taxon>Arthropoda</taxon>
        <taxon>Hexapoda</taxon>
        <taxon>Collembola</taxon>
        <taxon>Entomobryomorpha</taxon>
        <taxon>Isotomoidea</taxon>
        <taxon>Isotomidae</taxon>
        <taxon>Proisotominae</taxon>
        <taxon>Folsomia</taxon>
    </lineage>
</organism>
<accession>A0A226EM43</accession>
<proteinExistence type="predicted"/>
<gene>
    <name evidence="2" type="ORF">Fcan01_06412</name>
</gene>
<feature type="transmembrane region" description="Helical" evidence="1">
    <location>
        <begin position="358"/>
        <end position="377"/>
    </location>
</feature>
<feature type="transmembrane region" description="Helical" evidence="1">
    <location>
        <begin position="308"/>
        <end position="327"/>
    </location>
</feature>
<keyword evidence="1" id="KW-0812">Transmembrane</keyword>
<dbReference type="Proteomes" id="UP000198287">
    <property type="component" value="Unassembled WGS sequence"/>
</dbReference>
<dbReference type="AlphaFoldDB" id="A0A226EM43"/>
<keyword evidence="1" id="KW-0472">Membrane</keyword>
<keyword evidence="1" id="KW-1133">Transmembrane helix</keyword>
<evidence type="ECO:0000313" key="2">
    <source>
        <dbReference type="EMBL" id="OXA58217.1"/>
    </source>
</evidence>
<name>A0A226EM43_FOLCA</name>
<dbReference type="EMBL" id="LNIX01000003">
    <property type="protein sequence ID" value="OXA58217.1"/>
    <property type="molecule type" value="Genomic_DNA"/>
</dbReference>
<sequence length="786" mass="89876">MEFFGPCTITIIRFSHNFSAIDLSERFIHDNAKRSATIPYSVQGSHYSQTTKTFNSSYNKRLDISFTDTCSLTVVVNFDHNSDLSRRYFLYTNSPNVKRSRFAYSAVILLITKPLQLAGVFYRMDFSWTVRTFLNLVTIKRHTSEPNKLIVSQSVLAYFNPYSNIWINIVSPEEQTIPTMSPFSFKSMWGKVEILANVYKEIGVPNNCGNGMRELNSTLCSPDHRSADTLGKLLNVTFVRDVSYESMQSNLFGYYNVRITFDHWVGFESSTKVTCVYHAGLTAYYCNFSPRVEQISFVAWVAPFRRNVWISLLISICLSVFVSIAAAQRTSSLSISSILLDMTALLLRQSWSHFSNNYFFFIIFSAIMTLQFVYEFYITCHLIVPEPVKWHTKLIHFVDDEYKLVGLERAKGYNSLHAELESDFEQIGKLDKQNQTLVEATTNDWVQVLGQVKENNGKTVILGSGGSHISTVQKVHNVKYMENIVLQGKYQCTNVNDLLGMSYYVDILNFQVAEKAMWILQRFRESGLQNVWVDWRNLWFKNDISKLYWRKGGDNVVKNTISNDKFGGEALYLSETLQVYSHQYYLPDSTWSSASLKAVGFCGIFGSCNTRKRAKICFEEWCEESNPASPVSRTDTFTTRLTALLHIYHSLLQLPNSTYSLLQLPGNSLEWSPLYKGIYGREYTCTTDCSAEATHADLAVVDRKGMTSHALREELTAWTEIGVWGFLGVGLPFNFERDRDRTAVPPHVGFLVVVIREREQKYVLKSGARNRTPRLPFPGRTPLPLG</sequence>